<evidence type="ECO:0000256" key="3">
    <source>
        <dbReference type="ARBA" id="ARBA00022989"/>
    </source>
</evidence>
<dbReference type="CDD" id="cd17319">
    <property type="entry name" value="MFS_ExuT_GudP_like"/>
    <property type="match status" value="1"/>
</dbReference>
<name>A0AB73IIS8_9BURK</name>
<protein>
    <submittedName>
        <fullName evidence="7">Sugar phosphate permease</fullName>
    </submittedName>
</protein>
<dbReference type="InterPro" id="IPR050382">
    <property type="entry name" value="MFS_Na/Anion_cotransporter"/>
</dbReference>
<dbReference type="AlphaFoldDB" id="A0AB73IIS8"/>
<comment type="subcellular location">
    <subcellularLocation>
        <location evidence="1">Membrane</location>
        <topology evidence="1">Multi-pass membrane protein</topology>
    </subcellularLocation>
</comment>
<dbReference type="SUPFAM" id="SSF103473">
    <property type="entry name" value="MFS general substrate transporter"/>
    <property type="match status" value="1"/>
</dbReference>
<feature type="transmembrane region" description="Helical" evidence="5">
    <location>
        <begin position="336"/>
        <end position="360"/>
    </location>
</feature>
<evidence type="ECO:0000256" key="1">
    <source>
        <dbReference type="ARBA" id="ARBA00004141"/>
    </source>
</evidence>
<dbReference type="RefSeq" id="WP_392395123.1">
    <property type="nucleotide sequence ID" value="NZ_JAQQDN010000022.1"/>
</dbReference>
<dbReference type="GO" id="GO:0016020">
    <property type="term" value="C:membrane"/>
    <property type="evidence" value="ECO:0007669"/>
    <property type="project" value="UniProtKB-SubCell"/>
</dbReference>
<evidence type="ECO:0000259" key="6">
    <source>
        <dbReference type="PROSITE" id="PS50850"/>
    </source>
</evidence>
<dbReference type="PROSITE" id="PS50850">
    <property type="entry name" value="MFS"/>
    <property type="match status" value="1"/>
</dbReference>
<dbReference type="InterPro" id="IPR011701">
    <property type="entry name" value="MFS"/>
</dbReference>
<evidence type="ECO:0000313" key="8">
    <source>
        <dbReference type="Proteomes" id="UP001229486"/>
    </source>
</evidence>
<dbReference type="PANTHER" id="PTHR11662">
    <property type="entry name" value="SOLUTE CARRIER FAMILY 17"/>
    <property type="match status" value="1"/>
</dbReference>
<dbReference type="Gene3D" id="1.20.1250.20">
    <property type="entry name" value="MFS general substrate transporter like domains"/>
    <property type="match status" value="2"/>
</dbReference>
<comment type="caution">
    <text evidence="7">The sequence shown here is derived from an EMBL/GenBank/DDBJ whole genome shotgun (WGS) entry which is preliminary data.</text>
</comment>
<dbReference type="InterPro" id="IPR036259">
    <property type="entry name" value="MFS_trans_sf"/>
</dbReference>
<feature type="transmembrane region" description="Helical" evidence="5">
    <location>
        <begin position="208"/>
        <end position="227"/>
    </location>
</feature>
<keyword evidence="2 5" id="KW-0812">Transmembrane</keyword>
<feature type="transmembrane region" description="Helical" evidence="5">
    <location>
        <begin position="247"/>
        <end position="267"/>
    </location>
</feature>
<dbReference type="InterPro" id="IPR020846">
    <property type="entry name" value="MFS_dom"/>
</dbReference>
<dbReference type="EMBL" id="JAURTK010000007">
    <property type="protein sequence ID" value="MDP9649930.1"/>
    <property type="molecule type" value="Genomic_DNA"/>
</dbReference>
<dbReference type="Pfam" id="PF07690">
    <property type="entry name" value="MFS_1"/>
    <property type="match status" value="1"/>
</dbReference>
<organism evidence="7 8">
    <name type="scientific">Paraburkholderia caledonica</name>
    <dbReference type="NCBI Taxonomy" id="134536"/>
    <lineage>
        <taxon>Bacteria</taxon>
        <taxon>Pseudomonadati</taxon>
        <taxon>Pseudomonadota</taxon>
        <taxon>Betaproteobacteria</taxon>
        <taxon>Burkholderiales</taxon>
        <taxon>Burkholderiaceae</taxon>
        <taxon>Paraburkholderia</taxon>
    </lineage>
</organism>
<dbReference type="PANTHER" id="PTHR11662:SF399">
    <property type="entry name" value="FI19708P1-RELATED"/>
    <property type="match status" value="1"/>
</dbReference>
<feature type="transmembrane region" description="Helical" evidence="5">
    <location>
        <begin position="366"/>
        <end position="388"/>
    </location>
</feature>
<feature type="transmembrane region" description="Helical" evidence="5">
    <location>
        <begin position="38"/>
        <end position="56"/>
    </location>
</feature>
<evidence type="ECO:0000256" key="4">
    <source>
        <dbReference type="ARBA" id="ARBA00023136"/>
    </source>
</evidence>
<evidence type="ECO:0000313" key="7">
    <source>
        <dbReference type="EMBL" id="MDP9649930.1"/>
    </source>
</evidence>
<feature type="transmembrane region" description="Helical" evidence="5">
    <location>
        <begin position="131"/>
        <end position="151"/>
    </location>
</feature>
<feature type="domain" description="Major facilitator superfamily (MFS) profile" evidence="6">
    <location>
        <begin position="7"/>
        <end position="392"/>
    </location>
</feature>
<gene>
    <name evidence="7" type="ORF">J2793_005398</name>
</gene>
<feature type="transmembrane region" description="Helical" evidence="5">
    <location>
        <begin position="157"/>
        <end position="180"/>
    </location>
</feature>
<dbReference type="Proteomes" id="UP001229486">
    <property type="component" value="Unassembled WGS sequence"/>
</dbReference>
<reference evidence="7" key="1">
    <citation type="submission" date="2023-07" db="EMBL/GenBank/DDBJ databases">
        <title>Sorghum-associated microbial communities from plants grown in Nebraska, USA.</title>
        <authorList>
            <person name="Schachtman D."/>
        </authorList>
    </citation>
    <scope>NUCLEOTIDE SEQUENCE</scope>
    <source>
        <strain evidence="7">DS1061</strain>
    </source>
</reference>
<keyword evidence="4 5" id="KW-0472">Membrane</keyword>
<feature type="transmembrane region" description="Helical" evidence="5">
    <location>
        <begin position="68"/>
        <end position="84"/>
    </location>
</feature>
<accession>A0AB73IIS8</accession>
<sequence>MKGKKGILVAIWLLQVVNYIDRVVLGFAGPAMMQTLHLNPQTFGVILSAFAVGYLVSQMPGGWLADRFGTRVVLVVAPLFWALLTGLTGLFTGVAILVFVRFAFGVSEGLSNPAIYKLVGDTFDERERAQAVAWWATAIAAAPALSGPLVGTLLTSFGWKAVFVMLAAPAIAIAALNAILLPKKAEVARAVGTTDEVRIPFRILAQQPALWLISGVFCFWNAAYWGLLGWMPSYLALERHIDLKSAGMLGGIPYVFGVIGLIVTGWLGRGPMLKQRPQLLSGINLLGALCLFAAYYSNTLQLCIAGLCGAAFCIYGGLGTYGTLVLDFAPKEARAAYAGIVATVGMIGSVLAPLVIGTLVKDTGTFASGFGAMMASLFVAGCCGFALVKHAPARLQPVTGA</sequence>
<evidence type="ECO:0000256" key="5">
    <source>
        <dbReference type="SAM" id="Phobius"/>
    </source>
</evidence>
<keyword evidence="3 5" id="KW-1133">Transmembrane helix</keyword>
<feature type="transmembrane region" description="Helical" evidence="5">
    <location>
        <begin position="304"/>
        <end position="324"/>
    </location>
</feature>
<feature type="transmembrane region" description="Helical" evidence="5">
    <location>
        <begin position="90"/>
        <end position="110"/>
    </location>
</feature>
<proteinExistence type="predicted"/>
<dbReference type="GO" id="GO:0022857">
    <property type="term" value="F:transmembrane transporter activity"/>
    <property type="evidence" value="ECO:0007669"/>
    <property type="project" value="InterPro"/>
</dbReference>
<evidence type="ECO:0000256" key="2">
    <source>
        <dbReference type="ARBA" id="ARBA00022692"/>
    </source>
</evidence>
<feature type="transmembrane region" description="Helical" evidence="5">
    <location>
        <begin position="279"/>
        <end position="298"/>
    </location>
</feature>